<organism evidence="1 2">
    <name type="scientific">Pantoea brenneri</name>
    <dbReference type="NCBI Taxonomy" id="472694"/>
    <lineage>
        <taxon>Bacteria</taxon>
        <taxon>Pseudomonadati</taxon>
        <taxon>Pseudomonadota</taxon>
        <taxon>Gammaproteobacteria</taxon>
        <taxon>Enterobacterales</taxon>
        <taxon>Erwiniaceae</taxon>
        <taxon>Pantoea</taxon>
    </lineage>
</organism>
<name>A0AAX3J2F1_9GAMM</name>
<dbReference type="EMBL" id="CABWMH010000005">
    <property type="protein sequence ID" value="VXB29322.1"/>
    <property type="molecule type" value="Genomic_DNA"/>
</dbReference>
<accession>A0AAX3J2F1</accession>
<gene>
    <name evidence="1" type="ORF">PANT111_130268</name>
</gene>
<dbReference type="AlphaFoldDB" id="A0AAX3J2F1"/>
<dbReference type="Proteomes" id="UP000433737">
    <property type="component" value="Unassembled WGS sequence"/>
</dbReference>
<sequence length="66" mass="7331">MKKHRAKDAPFLAAALQIIHLAHAVKGFKPVVINVAEQPGRCTIKAHYIAYLPLRRCDVGRLITLS</sequence>
<evidence type="ECO:0000313" key="2">
    <source>
        <dbReference type="Proteomes" id="UP000433737"/>
    </source>
</evidence>
<proteinExistence type="predicted"/>
<protein>
    <submittedName>
        <fullName evidence="1">Uncharacterized protein</fullName>
    </submittedName>
</protein>
<comment type="caution">
    <text evidence="1">The sequence shown here is derived from an EMBL/GenBank/DDBJ whole genome shotgun (WGS) entry which is preliminary data.</text>
</comment>
<evidence type="ECO:0000313" key="1">
    <source>
        <dbReference type="EMBL" id="VXB29322.1"/>
    </source>
</evidence>
<reference evidence="1 2" key="1">
    <citation type="submission" date="2019-10" db="EMBL/GenBank/DDBJ databases">
        <authorList>
            <person name="Karimi E."/>
        </authorList>
    </citation>
    <scope>NUCLEOTIDE SEQUENCE [LARGE SCALE GENOMIC DNA]</scope>
    <source>
        <strain evidence="1">Pantoea sp. 111</strain>
    </source>
</reference>